<dbReference type="AlphaFoldDB" id="A0AAV5GAQ3"/>
<feature type="region of interest" description="Disordered" evidence="1">
    <location>
        <begin position="402"/>
        <end position="517"/>
    </location>
</feature>
<feature type="compositionally biased region" description="Acidic residues" evidence="1">
    <location>
        <begin position="411"/>
        <end position="423"/>
    </location>
</feature>
<name>A0AAV5GAQ3_9BASI</name>
<evidence type="ECO:0000313" key="3">
    <source>
        <dbReference type="Proteomes" id="UP001342314"/>
    </source>
</evidence>
<organism evidence="2 3">
    <name type="scientific">Rhodotorula paludigena</name>
    <dbReference type="NCBI Taxonomy" id="86838"/>
    <lineage>
        <taxon>Eukaryota</taxon>
        <taxon>Fungi</taxon>
        <taxon>Dikarya</taxon>
        <taxon>Basidiomycota</taxon>
        <taxon>Pucciniomycotina</taxon>
        <taxon>Microbotryomycetes</taxon>
        <taxon>Sporidiobolales</taxon>
        <taxon>Sporidiobolaceae</taxon>
        <taxon>Rhodotorula</taxon>
    </lineage>
</organism>
<evidence type="ECO:0008006" key="4">
    <source>
        <dbReference type="Google" id="ProtNLM"/>
    </source>
</evidence>
<protein>
    <recommendedName>
        <fullName evidence="4">F-box domain-containing protein</fullName>
    </recommendedName>
</protein>
<proteinExistence type="predicted"/>
<dbReference type="Proteomes" id="UP001342314">
    <property type="component" value="Unassembled WGS sequence"/>
</dbReference>
<accession>A0AAV5GAQ3</accession>
<evidence type="ECO:0000256" key="1">
    <source>
        <dbReference type="SAM" id="MobiDB-lite"/>
    </source>
</evidence>
<evidence type="ECO:0000313" key="2">
    <source>
        <dbReference type="EMBL" id="GJN89496.1"/>
    </source>
</evidence>
<comment type="caution">
    <text evidence="2">The sequence shown here is derived from an EMBL/GenBank/DDBJ whole genome shotgun (WGS) entry which is preliminary data.</text>
</comment>
<feature type="compositionally biased region" description="Acidic residues" evidence="1">
    <location>
        <begin position="441"/>
        <end position="451"/>
    </location>
</feature>
<feature type="compositionally biased region" description="Polar residues" evidence="1">
    <location>
        <begin position="476"/>
        <end position="488"/>
    </location>
</feature>
<reference evidence="2 3" key="1">
    <citation type="submission" date="2021-12" db="EMBL/GenBank/DDBJ databases">
        <title>High titer production of polyol ester of fatty acids by Rhodotorula paludigena BS15 towards product separation-free biomass refinery.</title>
        <authorList>
            <person name="Mano J."/>
            <person name="Ono H."/>
            <person name="Tanaka T."/>
            <person name="Naito K."/>
            <person name="Sushida H."/>
            <person name="Ike M."/>
            <person name="Tokuyasu K."/>
            <person name="Kitaoka M."/>
        </authorList>
    </citation>
    <scope>NUCLEOTIDE SEQUENCE [LARGE SCALE GENOMIC DNA]</scope>
    <source>
        <strain evidence="2 3">BS15</strain>
    </source>
</reference>
<keyword evidence="3" id="KW-1185">Reference proteome</keyword>
<sequence>MARRRKAATAQRRVPPELITAILKHLLPFDVEDGDDMNLSRYSLRMCCLVSRQFRDCAQPLLFDSIKIEYPEKVHEFCELHKRRRRTKGGKVGRGLGKYCRTLAIGTFDNEFNDLDEVRLAFEECPNVVDLRFQSIKHPNEIVPVTMFAECTKIRRLTLPDMVLSCSWPKSIPITFPLLAELSLMKLAVAPDELANLLQPSCLPALRCLFIAQTEDRKGDKYFPNLSPRFLRQLDVLQVQLGDMPLVPDWITRQTHTPVLVEVNLTLATNASLPRIRHLLYSELRVDDPNFAHNYHHMVETVLALEQLASSPARTRNSPLALYLPHDLDPSRHAYEGAHNRELRQARNKLLRTCQRAGESLVRVVWRDETDLSGALMCYPRASQRAWRDKDIMRAELARVAEGQRARGETVDEPEESSDDELDGGAASGSDWSRSDGEGAAGDDDSDEEAEVASTGAESTEAPEADEAPFERPRAPQTTQPHAASSAFNRPLADLLFDASRNGGGFTNYDDGTFTWSMPRRGLRAQDFYEVD</sequence>
<gene>
    <name evidence="2" type="ORF">Rhopal_002483-T1</name>
</gene>
<dbReference type="EMBL" id="BQKY01000005">
    <property type="protein sequence ID" value="GJN89496.1"/>
    <property type="molecule type" value="Genomic_DNA"/>
</dbReference>